<dbReference type="EMBL" id="NAJL01000042">
    <property type="protein sequence ID" value="TKA24617.1"/>
    <property type="molecule type" value="Genomic_DNA"/>
</dbReference>
<gene>
    <name evidence="1" type="ORF">B0A50_06377</name>
</gene>
<organism evidence="1 2">
    <name type="scientific">Salinomyces thailandicus</name>
    <dbReference type="NCBI Taxonomy" id="706561"/>
    <lineage>
        <taxon>Eukaryota</taxon>
        <taxon>Fungi</taxon>
        <taxon>Dikarya</taxon>
        <taxon>Ascomycota</taxon>
        <taxon>Pezizomycotina</taxon>
        <taxon>Dothideomycetes</taxon>
        <taxon>Dothideomycetidae</taxon>
        <taxon>Mycosphaerellales</taxon>
        <taxon>Teratosphaeriaceae</taxon>
        <taxon>Salinomyces</taxon>
    </lineage>
</organism>
<keyword evidence="2" id="KW-1185">Reference proteome</keyword>
<proteinExistence type="predicted"/>
<comment type="caution">
    <text evidence="1">The sequence shown here is derived from an EMBL/GenBank/DDBJ whole genome shotgun (WGS) entry which is preliminary data.</text>
</comment>
<reference evidence="1 2" key="1">
    <citation type="submission" date="2017-03" db="EMBL/GenBank/DDBJ databases">
        <title>Genomes of endolithic fungi from Antarctica.</title>
        <authorList>
            <person name="Coleine C."/>
            <person name="Masonjones S."/>
            <person name="Stajich J.E."/>
        </authorList>
    </citation>
    <scope>NUCLEOTIDE SEQUENCE [LARGE SCALE GENOMIC DNA]</scope>
    <source>
        <strain evidence="1 2">CCFEE 6315</strain>
    </source>
</reference>
<accession>A0A4U0TRD5</accession>
<sequence>MPSSSTRTTQTELTLLYYFKTSYYRLDRRALSKCQDYLVSCFAEVLDMPEEQLRSVLSPRFTGGDQDYDEYLADCETLKYSRWQSLEKKTSLNVWEAGRDLAEVGEALFRVAISKKKMYGPSDTAQATVEIEMPGQLLWYLLNPSPHRRITNKINNGYAHSHLAEREVRGLLACTV</sequence>
<dbReference type="AlphaFoldDB" id="A0A4U0TRD5"/>
<name>A0A4U0TRD5_9PEZI</name>
<protein>
    <submittedName>
        <fullName evidence="1">Uncharacterized protein</fullName>
    </submittedName>
</protein>
<dbReference type="Proteomes" id="UP000308549">
    <property type="component" value="Unassembled WGS sequence"/>
</dbReference>
<evidence type="ECO:0000313" key="1">
    <source>
        <dbReference type="EMBL" id="TKA24617.1"/>
    </source>
</evidence>
<evidence type="ECO:0000313" key="2">
    <source>
        <dbReference type="Proteomes" id="UP000308549"/>
    </source>
</evidence>